<dbReference type="SMART" id="SM00116">
    <property type="entry name" value="CBS"/>
    <property type="match status" value="2"/>
</dbReference>
<evidence type="ECO:0000259" key="2">
    <source>
        <dbReference type="PROSITE" id="PS50943"/>
    </source>
</evidence>
<dbReference type="AlphaFoldDB" id="X0XS28"/>
<dbReference type="Pfam" id="PF00571">
    <property type="entry name" value="CBS"/>
    <property type="match status" value="2"/>
</dbReference>
<organism evidence="4">
    <name type="scientific">marine sediment metagenome</name>
    <dbReference type="NCBI Taxonomy" id="412755"/>
    <lineage>
        <taxon>unclassified sequences</taxon>
        <taxon>metagenomes</taxon>
        <taxon>ecological metagenomes</taxon>
    </lineage>
</organism>
<dbReference type="PIRSF" id="PIRSF037253">
    <property type="entry name" value="HTH_CBS_prd"/>
    <property type="match status" value="1"/>
</dbReference>
<comment type="caution">
    <text evidence="4">The sequence shown here is derived from an EMBL/GenBank/DDBJ whole genome shotgun (WGS) entry which is preliminary data.</text>
</comment>
<dbReference type="InterPro" id="IPR046342">
    <property type="entry name" value="CBS_dom_sf"/>
</dbReference>
<dbReference type="PROSITE" id="PS51371">
    <property type="entry name" value="CBS"/>
    <property type="match status" value="1"/>
</dbReference>
<feature type="domain" description="CBS" evidence="3">
    <location>
        <begin position="70"/>
        <end position="125"/>
    </location>
</feature>
<gene>
    <name evidence="4" type="ORF">S01H1_74966</name>
</gene>
<dbReference type="PANTHER" id="PTHR43080">
    <property type="entry name" value="CBS DOMAIN-CONTAINING PROTEIN CBSX3, MITOCHONDRIAL"/>
    <property type="match status" value="1"/>
</dbReference>
<evidence type="ECO:0008006" key="5">
    <source>
        <dbReference type="Google" id="ProtNLM"/>
    </source>
</evidence>
<accession>X0XS28</accession>
<dbReference type="PROSITE" id="PS50943">
    <property type="entry name" value="HTH_CROC1"/>
    <property type="match status" value="1"/>
</dbReference>
<evidence type="ECO:0000256" key="1">
    <source>
        <dbReference type="ARBA" id="ARBA00023122"/>
    </source>
</evidence>
<proteinExistence type="predicted"/>
<dbReference type="CDD" id="cd00093">
    <property type="entry name" value="HTH_XRE"/>
    <property type="match status" value="1"/>
</dbReference>
<evidence type="ECO:0000259" key="3">
    <source>
        <dbReference type="PROSITE" id="PS51371"/>
    </source>
</evidence>
<dbReference type="Pfam" id="PF01381">
    <property type="entry name" value="HTH_3"/>
    <property type="match status" value="1"/>
</dbReference>
<dbReference type="SUPFAM" id="SSF47413">
    <property type="entry name" value="lambda repressor-like DNA-binding domains"/>
    <property type="match status" value="1"/>
</dbReference>
<dbReference type="InterPro" id="IPR000644">
    <property type="entry name" value="CBS_dom"/>
</dbReference>
<dbReference type="InterPro" id="IPR001387">
    <property type="entry name" value="Cro/C1-type_HTH"/>
</dbReference>
<reference evidence="4" key="1">
    <citation type="journal article" date="2014" name="Front. Microbiol.">
        <title>High frequency of phylogenetically diverse reductive dehalogenase-homologous genes in deep subseafloor sedimentary metagenomes.</title>
        <authorList>
            <person name="Kawai M."/>
            <person name="Futagami T."/>
            <person name="Toyoda A."/>
            <person name="Takaki Y."/>
            <person name="Nishi S."/>
            <person name="Hori S."/>
            <person name="Arai W."/>
            <person name="Tsubouchi T."/>
            <person name="Morono Y."/>
            <person name="Uchiyama I."/>
            <person name="Ito T."/>
            <person name="Fujiyama A."/>
            <person name="Inagaki F."/>
            <person name="Takami H."/>
        </authorList>
    </citation>
    <scope>NUCLEOTIDE SEQUENCE</scope>
    <source>
        <strain evidence="4">Expedition CK06-06</strain>
    </source>
</reference>
<dbReference type="InterPro" id="IPR017158">
    <property type="entry name" value="Tscrpt-reg_CBS-contain_prd"/>
</dbReference>
<feature type="domain" description="HTH cro/C1-type" evidence="2">
    <location>
        <begin position="9"/>
        <end position="57"/>
    </location>
</feature>
<protein>
    <recommendedName>
        <fullName evidence="5">HTH cro/C1-type domain-containing protein</fullName>
    </recommendedName>
</protein>
<dbReference type="Gene3D" id="1.10.260.40">
    <property type="entry name" value="lambda repressor-like DNA-binding domains"/>
    <property type="match status" value="1"/>
</dbReference>
<evidence type="ECO:0000313" key="4">
    <source>
        <dbReference type="EMBL" id="GAG46050.1"/>
    </source>
</evidence>
<dbReference type="InterPro" id="IPR051257">
    <property type="entry name" value="Diverse_CBS-Domain"/>
</dbReference>
<dbReference type="SUPFAM" id="SSF54631">
    <property type="entry name" value="CBS-domain pair"/>
    <property type="match status" value="1"/>
</dbReference>
<dbReference type="PANTHER" id="PTHR43080:SF4">
    <property type="entry name" value="CRO-LIKE PROTEIN"/>
    <property type="match status" value="1"/>
</dbReference>
<sequence length="185" mass="20397">MKPPELHDIERMRKKFGLTQEELAKKAGISQSLIARVESGMVDPRYSKIARIFEALDEMKSKGIRARELMTGKVVGIQTGDSMEKAAGVMKRYDVSQLPVLEGKKQVGSISERVILDEIAKGVDVHALSEKKVSEFMEAAFPVVSLNAPLTSLSVLLENRPAVLIVDRGEIKGIVSRADLLKVIR</sequence>
<keyword evidence="1" id="KW-0129">CBS domain</keyword>
<dbReference type="Gene3D" id="3.10.580.10">
    <property type="entry name" value="CBS-domain"/>
    <property type="match status" value="1"/>
</dbReference>
<dbReference type="EMBL" id="BARS01050186">
    <property type="protein sequence ID" value="GAG46050.1"/>
    <property type="molecule type" value="Genomic_DNA"/>
</dbReference>
<dbReference type="SMART" id="SM00530">
    <property type="entry name" value="HTH_XRE"/>
    <property type="match status" value="1"/>
</dbReference>
<dbReference type="GO" id="GO:0003677">
    <property type="term" value="F:DNA binding"/>
    <property type="evidence" value="ECO:0007669"/>
    <property type="project" value="InterPro"/>
</dbReference>
<name>X0XS28_9ZZZZ</name>
<dbReference type="InterPro" id="IPR010982">
    <property type="entry name" value="Lambda_DNA-bd_dom_sf"/>
</dbReference>